<name>H0FTS9_RHIML</name>
<reference evidence="3 4" key="1">
    <citation type="journal article" date="2012" name="J. Bacteriol.">
        <title>Draft Genome Sequence of Sinorhizobium meliloti CCNWSX0020, a Nitrogen-Fixing Symbiont with Copper Tolerance Capability Isolated from Lead-Zinc Mine Tailings.</title>
        <authorList>
            <person name="Li Z."/>
            <person name="Ma Z."/>
            <person name="Hao X."/>
            <person name="Wei G."/>
        </authorList>
    </citation>
    <scope>NUCLEOTIDE SEQUENCE [LARGE SCALE GENOMIC DNA]</scope>
    <source>
        <strain evidence="3 4">CCNWSX0020</strain>
    </source>
</reference>
<evidence type="ECO:0000256" key="1">
    <source>
        <dbReference type="ARBA" id="ARBA00008950"/>
    </source>
</evidence>
<accession>H0FTS9</accession>
<dbReference type="InterPro" id="IPR024654">
    <property type="entry name" value="Calcineurin-like_PHP_lpxH"/>
</dbReference>
<dbReference type="InterPro" id="IPR029052">
    <property type="entry name" value="Metallo-depent_PP-like"/>
</dbReference>
<comment type="similarity">
    <text evidence="1">Belongs to the metallophosphoesterase superfamily. YfcE family.</text>
</comment>
<feature type="domain" description="Calcineurin-like phosphoesterase" evidence="2">
    <location>
        <begin position="75"/>
        <end position="200"/>
    </location>
</feature>
<evidence type="ECO:0000259" key="2">
    <source>
        <dbReference type="Pfam" id="PF12850"/>
    </source>
</evidence>
<sequence length="232" mass="25775">MGAAFGIRSGDGMAHPLDLHRPPHLAPGAAEVSRARRQGLPEPGNRMNVPKIIRMRHDRGRAGTAIGEMIYFTGDTHFGDPRVLRIDRRPFSNMAEHDAALIANWNETVSPQDEVWHLGDFAAKRNGLAEDILSRLIGRKHLIVGNNDPNETTGAGGWHSVQHYAELMVDGRLLVLCHYPFRTWNQMGKKSINLHGHSHGRLKPMPRQFDVGVDARGLRPVSLVDILPPSAR</sequence>
<organism evidence="3 4">
    <name type="scientific">Sinorhizobium meliloti CCNWSX0020</name>
    <dbReference type="NCBI Taxonomy" id="1107881"/>
    <lineage>
        <taxon>Bacteria</taxon>
        <taxon>Pseudomonadati</taxon>
        <taxon>Pseudomonadota</taxon>
        <taxon>Alphaproteobacteria</taxon>
        <taxon>Hyphomicrobiales</taxon>
        <taxon>Rhizobiaceae</taxon>
        <taxon>Sinorhizobium/Ensifer group</taxon>
        <taxon>Sinorhizobium</taxon>
    </lineage>
</organism>
<dbReference type="CDD" id="cd07390">
    <property type="entry name" value="MPP_AQ1575"/>
    <property type="match status" value="1"/>
</dbReference>
<evidence type="ECO:0000313" key="4">
    <source>
        <dbReference type="Proteomes" id="UP000004038"/>
    </source>
</evidence>
<dbReference type="EMBL" id="AGVV01000003">
    <property type="protein sequence ID" value="EHK79617.1"/>
    <property type="molecule type" value="Genomic_DNA"/>
</dbReference>
<proteinExistence type="inferred from homology"/>
<dbReference type="Pfam" id="PF12850">
    <property type="entry name" value="Metallophos_2"/>
    <property type="match status" value="1"/>
</dbReference>
<gene>
    <name evidence="3" type="ORF">SM0020_02740</name>
</gene>
<evidence type="ECO:0000313" key="3">
    <source>
        <dbReference type="EMBL" id="EHK79617.1"/>
    </source>
</evidence>
<dbReference type="AlphaFoldDB" id="H0FTS9"/>
<dbReference type="Proteomes" id="UP000004038">
    <property type="component" value="Unassembled WGS sequence"/>
</dbReference>
<protein>
    <submittedName>
        <fullName evidence="3">Metallophosphoesterase</fullName>
    </submittedName>
</protein>
<dbReference type="PATRIC" id="fig|1107881.3.peg.560"/>
<dbReference type="SUPFAM" id="SSF56300">
    <property type="entry name" value="Metallo-dependent phosphatases"/>
    <property type="match status" value="1"/>
</dbReference>
<dbReference type="Gene3D" id="3.60.21.10">
    <property type="match status" value="1"/>
</dbReference>